<evidence type="ECO:0000256" key="5">
    <source>
        <dbReference type="ARBA" id="ARBA00022825"/>
    </source>
</evidence>
<dbReference type="SMART" id="SM00192">
    <property type="entry name" value="LDLa"/>
    <property type="match status" value="2"/>
</dbReference>
<dbReference type="Pfam" id="PF00089">
    <property type="entry name" value="Trypsin"/>
    <property type="match status" value="1"/>
</dbReference>
<proteinExistence type="predicted"/>
<sequence>MIQSVASKRVSVVYSIPSPDDCECVSGQSPNLYWVQSSEEESSFLKYSFLKRLRWHLGILPIISLAVTVFVLVLHYSLSPAFSFIYIGGSVEIPNLTYTSDLTDPKSQKFILQAEMIQSYFAEFYESSTLGKYYLNSVVAAFSEGEDGLKVYCWSIFWAPQDITGSFKKLISLKQKEIIRKQVPWDVNSSAESFLVEENFDLFTMDLFVTDATEYDVTLKSVSFDLYAKPGNNRSLTLVNPKKSFYQWRLRVPSNYVVRLVILTLHGVTPGSCASHRLSAYDFLLPLQNKIITRWCGVPGAWNPPIVRLTSSSNVMLVTFSLDKRKENSILKAYFQAVPKIVCGGRYISWNGTVSSPYYPSYYPPSIDCSWIIRAPLPGYKLSLKILVIQIQEKTPGSSKCDKDWLEIDGVRYCKAIAEGQRNKDYGYSVAISFHSDELVTHRGFYIEYKAFSYMDLCPRQFKCTDGTCIPLNNQCDGRQDCSDGSNELDCGCSPEESNCASKNCSPYAYKCSNGKCSMKPNPECDGIRDCADGSDEVNCACGKSQFKKNRIVGGEDARSGKWPWQASLQMGTYGHICGASVISNRWLISAAHCFLDSDSIRYSVPSGWKAYMGIRIMSKNSNHVAMRSIKRIVVHPRYDQYISDYDVALLEMETPVFFSELVQPICLPSSPRIFFYGTVCYVTGWGAIKENSQLAKTLQEARVKIINRSVCSKLYDDLITSRMLCAGNLNGGIDACQGDSGGPLACIGKENRWYLAGIQEVSFFSGLALKSVSHRDMETVNGHVPEQGYQVIELQEAREELNEDEDEAKSKDPLKPEESTKSKERIWRPCSKVVFWKCKLWMLILAVFLVILLLITLSLILYSEVYIDEDEYWDPDLVSSGNHHNFSGTLKVQCSAGTAYSEDLTKKGGQNVALGPDVACQTILSSPGPLKNLEN</sequence>
<gene>
    <name evidence="17" type="primary">TMPRSS7</name>
    <name evidence="17" type="ORF">Y1Q_0003045</name>
</gene>
<dbReference type="InterPro" id="IPR009003">
    <property type="entry name" value="Peptidase_S1_PA"/>
</dbReference>
<dbReference type="SUPFAM" id="SSF82671">
    <property type="entry name" value="SEA domain"/>
    <property type="match status" value="1"/>
</dbReference>
<evidence type="ECO:0000256" key="8">
    <source>
        <dbReference type="ARBA" id="ARBA00023136"/>
    </source>
</evidence>
<dbReference type="InterPro" id="IPR043504">
    <property type="entry name" value="Peptidase_S1_PA_chymotrypsin"/>
</dbReference>
<dbReference type="SMART" id="SM00020">
    <property type="entry name" value="Tryp_SPc"/>
    <property type="match status" value="1"/>
</dbReference>
<dbReference type="SMART" id="SM00042">
    <property type="entry name" value="CUB"/>
    <property type="match status" value="1"/>
</dbReference>
<dbReference type="Proteomes" id="UP000050525">
    <property type="component" value="Unassembled WGS sequence"/>
</dbReference>
<evidence type="ECO:0000256" key="7">
    <source>
        <dbReference type="ARBA" id="ARBA00022989"/>
    </source>
</evidence>
<evidence type="ECO:0000256" key="11">
    <source>
        <dbReference type="RuleBase" id="RU363034"/>
    </source>
</evidence>
<dbReference type="GO" id="GO:0004252">
    <property type="term" value="F:serine-type endopeptidase activity"/>
    <property type="evidence" value="ECO:0007669"/>
    <property type="project" value="InterPro"/>
</dbReference>
<name>A0A151MD85_ALLMI</name>
<dbReference type="AlphaFoldDB" id="A0A151MD85"/>
<dbReference type="InterPro" id="IPR036364">
    <property type="entry name" value="SEA_dom_sf"/>
</dbReference>
<dbReference type="Pfam" id="PF00431">
    <property type="entry name" value="CUB"/>
    <property type="match status" value="1"/>
</dbReference>
<feature type="disulfide bond" evidence="10">
    <location>
        <begin position="525"/>
        <end position="540"/>
    </location>
</feature>
<dbReference type="Gene3D" id="2.60.120.290">
    <property type="entry name" value="Spermadhesin, CUB domain"/>
    <property type="match status" value="2"/>
</dbReference>
<keyword evidence="18" id="KW-1185">Reference proteome</keyword>
<protein>
    <submittedName>
        <fullName evidence="17">Suppressor of tumorigenicity 14 protein-like</fullName>
    </submittedName>
</protein>
<reference evidence="17 18" key="1">
    <citation type="journal article" date="2012" name="Genome Biol.">
        <title>Sequencing three crocodilian genomes to illuminate the evolution of archosaurs and amniotes.</title>
        <authorList>
            <person name="St John J.A."/>
            <person name="Braun E.L."/>
            <person name="Isberg S.R."/>
            <person name="Miles L.G."/>
            <person name="Chong A.Y."/>
            <person name="Gongora J."/>
            <person name="Dalzell P."/>
            <person name="Moran C."/>
            <person name="Bed'hom B."/>
            <person name="Abzhanov A."/>
            <person name="Burgess S.C."/>
            <person name="Cooksey A.M."/>
            <person name="Castoe T.A."/>
            <person name="Crawford N.G."/>
            <person name="Densmore L.D."/>
            <person name="Drew J.C."/>
            <person name="Edwards S.V."/>
            <person name="Faircloth B.C."/>
            <person name="Fujita M.K."/>
            <person name="Greenwold M.J."/>
            <person name="Hoffmann F.G."/>
            <person name="Howard J.M."/>
            <person name="Iguchi T."/>
            <person name="Janes D.E."/>
            <person name="Khan S.Y."/>
            <person name="Kohno S."/>
            <person name="de Koning A.J."/>
            <person name="Lance S.L."/>
            <person name="McCarthy F.M."/>
            <person name="McCormack J.E."/>
            <person name="Merchant M.E."/>
            <person name="Peterson D.G."/>
            <person name="Pollock D.D."/>
            <person name="Pourmand N."/>
            <person name="Raney B.J."/>
            <person name="Roessler K.A."/>
            <person name="Sanford J.R."/>
            <person name="Sawyer R.H."/>
            <person name="Schmidt C.J."/>
            <person name="Triplett E.W."/>
            <person name="Tuberville T.D."/>
            <person name="Venegas-Anaya M."/>
            <person name="Howard J.T."/>
            <person name="Jarvis E.D."/>
            <person name="Guillette L.J.Jr."/>
            <person name="Glenn T.C."/>
            <person name="Green R.E."/>
            <person name="Ray D.A."/>
        </authorList>
    </citation>
    <scope>NUCLEOTIDE SEQUENCE [LARGE SCALE GENOMIC DNA]</scope>
    <source>
        <strain evidence="17">KSC_2009_1</strain>
    </source>
</reference>
<dbReference type="GO" id="GO:0006508">
    <property type="term" value="P:proteolysis"/>
    <property type="evidence" value="ECO:0007669"/>
    <property type="project" value="UniProtKB-KW"/>
</dbReference>
<keyword evidence="7 13" id="KW-1133">Transmembrane helix</keyword>
<evidence type="ECO:0000256" key="12">
    <source>
        <dbReference type="SAM" id="MobiDB-lite"/>
    </source>
</evidence>
<dbReference type="Pfam" id="PF00057">
    <property type="entry name" value="Ldl_recept_a"/>
    <property type="match status" value="2"/>
</dbReference>
<dbReference type="Pfam" id="PF01390">
    <property type="entry name" value="SEA"/>
    <property type="match status" value="1"/>
</dbReference>
<evidence type="ECO:0000256" key="1">
    <source>
        <dbReference type="ARBA" id="ARBA00004606"/>
    </source>
</evidence>
<feature type="transmembrane region" description="Helical" evidence="13">
    <location>
        <begin position="55"/>
        <end position="78"/>
    </location>
</feature>
<accession>A0A151MD85</accession>
<dbReference type="PANTHER" id="PTHR24252">
    <property type="entry name" value="ACROSIN-RELATED"/>
    <property type="match status" value="1"/>
</dbReference>
<dbReference type="InterPro" id="IPR033116">
    <property type="entry name" value="TRYPSIN_SER"/>
</dbReference>
<feature type="transmembrane region" description="Helical" evidence="13">
    <location>
        <begin position="841"/>
        <end position="863"/>
    </location>
</feature>
<evidence type="ECO:0000259" key="14">
    <source>
        <dbReference type="PROSITE" id="PS01180"/>
    </source>
</evidence>
<evidence type="ECO:0000256" key="13">
    <source>
        <dbReference type="SAM" id="Phobius"/>
    </source>
</evidence>
<keyword evidence="8 13" id="KW-0472">Membrane</keyword>
<comment type="caution">
    <text evidence="10">Lacks conserved residue(s) required for the propagation of feature annotation.</text>
</comment>
<dbReference type="InterPro" id="IPR001254">
    <property type="entry name" value="Trypsin_dom"/>
</dbReference>
<evidence type="ECO:0000259" key="15">
    <source>
        <dbReference type="PROSITE" id="PS50024"/>
    </source>
</evidence>
<dbReference type="PROSITE" id="PS00134">
    <property type="entry name" value="TRYPSIN_HIS"/>
    <property type="match status" value="1"/>
</dbReference>
<dbReference type="PROSITE" id="PS50024">
    <property type="entry name" value="SEA"/>
    <property type="match status" value="1"/>
</dbReference>
<dbReference type="PROSITE" id="PS50068">
    <property type="entry name" value="LDLRA_2"/>
    <property type="match status" value="2"/>
</dbReference>
<feature type="compositionally biased region" description="Basic and acidic residues" evidence="12">
    <location>
        <begin position="809"/>
        <end position="822"/>
    </location>
</feature>
<feature type="domain" description="Peptidase S1" evidence="16">
    <location>
        <begin position="552"/>
        <end position="786"/>
    </location>
</feature>
<dbReference type="CDD" id="cd00190">
    <property type="entry name" value="Tryp_SPc"/>
    <property type="match status" value="1"/>
</dbReference>
<dbReference type="InterPro" id="IPR001314">
    <property type="entry name" value="Peptidase_S1A"/>
</dbReference>
<dbReference type="SUPFAM" id="SSF50494">
    <property type="entry name" value="Trypsin-like serine proteases"/>
    <property type="match status" value="1"/>
</dbReference>
<dbReference type="SUPFAM" id="SSF49854">
    <property type="entry name" value="Spermadhesin, CUB domain"/>
    <property type="match status" value="2"/>
</dbReference>
<keyword evidence="9 10" id="KW-1015">Disulfide bond</keyword>
<comment type="caution">
    <text evidence="17">The sequence shown here is derived from an EMBL/GenBank/DDBJ whole genome shotgun (WGS) entry which is preliminary data.</text>
</comment>
<comment type="subcellular location">
    <subcellularLocation>
        <location evidence="1">Membrane</location>
        <topology evidence="1">Single-pass type II membrane protein</topology>
    </subcellularLocation>
</comment>
<organism evidence="17 18">
    <name type="scientific">Alligator mississippiensis</name>
    <name type="common">American alligator</name>
    <dbReference type="NCBI Taxonomy" id="8496"/>
    <lineage>
        <taxon>Eukaryota</taxon>
        <taxon>Metazoa</taxon>
        <taxon>Chordata</taxon>
        <taxon>Craniata</taxon>
        <taxon>Vertebrata</taxon>
        <taxon>Euteleostomi</taxon>
        <taxon>Archelosauria</taxon>
        <taxon>Archosauria</taxon>
        <taxon>Crocodylia</taxon>
        <taxon>Alligatoridae</taxon>
        <taxon>Alligatorinae</taxon>
        <taxon>Alligator</taxon>
    </lineage>
</organism>
<keyword evidence="3 13" id="KW-0812">Transmembrane</keyword>
<keyword evidence="5 11" id="KW-0720">Serine protease</keyword>
<dbReference type="InterPro" id="IPR035914">
    <property type="entry name" value="Sperma_CUB_dom_sf"/>
</dbReference>
<evidence type="ECO:0000256" key="10">
    <source>
        <dbReference type="PROSITE-ProRule" id="PRU00124"/>
    </source>
</evidence>
<dbReference type="PANTHER" id="PTHR24252:SF17">
    <property type="entry name" value="SUPPRESSOR OF TUMORIGENICITY 14 PROTEIN HOMOLOG-RELATED"/>
    <property type="match status" value="1"/>
</dbReference>
<keyword evidence="6" id="KW-0735">Signal-anchor</keyword>
<evidence type="ECO:0000256" key="9">
    <source>
        <dbReference type="ARBA" id="ARBA00023157"/>
    </source>
</evidence>
<evidence type="ECO:0000256" key="3">
    <source>
        <dbReference type="ARBA" id="ARBA00022692"/>
    </source>
</evidence>
<evidence type="ECO:0000313" key="17">
    <source>
        <dbReference type="EMBL" id="KYO22478.1"/>
    </source>
</evidence>
<dbReference type="PROSITE" id="PS00135">
    <property type="entry name" value="TRYPSIN_SER"/>
    <property type="match status" value="1"/>
</dbReference>
<evidence type="ECO:0000256" key="6">
    <source>
        <dbReference type="ARBA" id="ARBA00022968"/>
    </source>
</evidence>
<dbReference type="EMBL" id="AKHW03006231">
    <property type="protein sequence ID" value="KYO22478.1"/>
    <property type="molecule type" value="Genomic_DNA"/>
</dbReference>
<dbReference type="FunFam" id="2.40.10.10:FF:000003">
    <property type="entry name" value="Transmembrane serine protease 3"/>
    <property type="match status" value="1"/>
</dbReference>
<dbReference type="Gene3D" id="2.40.10.10">
    <property type="entry name" value="Trypsin-like serine proteases"/>
    <property type="match status" value="2"/>
</dbReference>
<dbReference type="InterPro" id="IPR036055">
    <property type="entry name" value="LDL_receptor-like_sf"/>
</dbReference>
<feature type="region of interest" description="Disordered" evidence="12">
    <location>
        <begin position="803"/>
        <end position="822"/>
    </location>
</feature>
<evidence type="ECO:0000256" key="4">
    <source>
        <dbReference type="ARBA" id="ARBA00022801"/>
    </source>
</evidence>
<feature type="disulfide bond" evidence="10">
    <location>
        <begin position="476"/>
        <end position="491"/>
    </location>
</feature>
<keyword evidence="2 11" id="KW-0645">Protease</keyword>
<dbReference type="InterPro" id="IPR000082">
    <property type="entry name" value="SEA_dom"/>
</dbReference>
<dbReference type="CDD" id="cd00112">
    <property type="entry name" value="LDLa"/>
    <property type="match status" value="2"/>
</dbReference>
<dbReference type="SUPFAM" id="SSF57424">
    <property type="entry name" value="LDL receptor-like module"/>
    <property type="match status" value="2"/>
</dbReference>
<dbReference type="InterPro" id="IPR000859">
    <property type="entry name" value="CUB_dom"/>
</dbReference>
<dbReference type="Gene3D" id="3.30.70.960">
    <property type="entry name" value="SEA domain"/>
    <property type="match status" value="1"/>
</dbReference>
<feature type="domain" description="CUB" evidence="14">
    <location>
        <begin position="343"/>
        <end position="452"/>
    </location>
</feature>
<feature type="domain" description="SEA" evidence="15">
    <location>
        <begin position="83"/>
        <end position="207"/>
    </location>
</feature>
<dbReference type="InterPro" id="IPR002172">
    <property type="entry name" value="LDrepeatLR_classA_rpt"/>
</dbReference>
<dbReference type="PRINTS" id="PR00722">
    <property type="entry name" value="CHYMOTRYPSIN"/>
</dbReference>
<evidence type="ECO:0000259" key="16">
    <source>
        <dbReference type="PROSITE" id="PS50240"/>
    </source>
</evidence>
<dbReference type="PROSITE" id="PS01180">
    <property type="entry name" value="CUB"/>
    <property type="match status" value="1"/>
</dbReference>
<dbReference type="PROSITE" id="PS50240">
    <property type="entry name" value="TRYPSIN_DOM"/>
    <property type="match status" value="1"/>
</dbReference>
<dbReference type="InterPro" id="IPR018114">
    <property type="entry name" value="TRYPSIN_HIS"/>
</dbReference>
<dbReference type="CDD" id="cd00041">
    <property type="entry name" value="CUB"/>
    <property type="match status" value="2"/>
</dbReference>
<keyword evidence="4 11" id="KW-0378">Hydrolase</keyword>
<dbReference type="Gene3D" id="4.10.400.10">
    <property type="entry name" value="Low-density Lipoprotein Receptor"/>
    <property type="match status" value="2"/>
</dbReference>
<dbReference type="GO" id="GO:0016020">
    <property type="term" value="C:membrane"/>
    <property type="evidence" value="ECO:0007669"/>
    <property type="project" value="UniProtKB-SubCell"/>
</dbReference>
<evidence type="ECO:0000256" key="2">
    <source>
        <dbReference type="ARBA" id="ARBA00022670"/>
    </source>
</evidence>
<feature type="disulfide bond" evidence="10">
    <location>
        <begin position="464"/>
        <end position="482"/>
    </location>
</feature>
<evidence type="ECO:0000313" key="18">
    <source>
        <dbReference type="Proteomes" id="UP000050525"/>
    </source>
</evidence>
<feature type="disulfide bond" evidence="10">
    <location>
        <begin position="505"/>
        <end position="517"/>
    </location>
</feature>